<dbReference type="PANTHER" id="PTHR41287">
    <property type="match status" value="1"/>
</dbReference>
<dbReference type="Proteomes" id="UP000070352">
    <property type="component" value="Unassembled WGS sequence"/>
</dbReference>
<sequence length="518" mass="59691">MRHDKNRALEVIEFIQLLHLTDDFYGKPFILQDWQHQIIWDVYGTVNNNGYRQYRYAYLEIPKKNAKTTTIAALALYHLVLDDPGGQIYTAAADREQASLVYNAIKQMIDQEPMLQEILKITDSKKLIKNKNTGTFLKVLSAEAYTKHGINPTVVIFDELHAQPNRDLWDVMTFGSGAARKEPLYWVITTAGDDPDRKSIGWEVHEYARKVQDGEIEDPYWYVKIYGAPEDADIFDEATWYMANPSLGVTIDIESVRQEAIGARNDPAKEKLFRWLRLNQWVSLKQVGWLPLTLWDSTTEKEITKADLIGKKCYAGLDLSSTTDLTGLVLIFPPQDGLDDWYFISEGWIPEDNMKERVRRDHVPYNRWVNQGYLHATPGDVIDYEFVEARILNHNKLYNLVALGSDPWNSRMLTQRLINKDIDVIEILQNMNNLSPAMKETERLLRSSHMKHEENPLARWCFGNVNIAVDGNENIKPMKNKSFDRIDLTVALIIAMAVAIQFGENKASIYEERGVITF</sequence>
<dbReference type="InterPro" id="IPR005021">
    <property type="entry name" value="Terminase_largesu-like"/>
</dbReference>
<accession>A0A135L1W4</accession>
<organism evidence="3 4">
    <name type="scientific">Tepidibacillus decaturensis</name>
    <dbReference type="NCBI Taxonomy" id="1413211"/>
    <lineage>
        <taxon>Bacteria</taxon>
        <taxon>Bacillati</taxon>
        <taxon>Bacillota</taxon>
        <taxon>Bacilli</taxon>
        <taxon>Bacillales</taxon>
        <taxon>Bacillaceae</taxon>
        <taxon>Tepidibacillus</taxon>
    </lineage>
</organism>
<dbReference type="InterPro" id="IPR027417">
    <property type="entry name" value="P-loop_NTPase"/>
</dbReference>
<dbReference type="Pfam" id="PF03354">
    <property type="entry name" value="TerL_ATPase"/>
    <property type="match status" value="1"/>
</dbReference>
<evidence type="ECO:0000313" key="4">
    <source>
        <dbReference type="Proteomes" id="UP000070352"/>
    </source>
</evidence>
<name>A0A135L1W4_9BACI</name>
<protein>
    <recommendedName>
        <fullName evidence="5">Terminase</fullName>
    </recommendedName>
</protein>
<evidence type="ECO:0000259" key="2">
    <source>
        <dbReference type="Pfam" id="PF20441"/>
    </source>
</evidence>
<gene>
    <name evidence="3" type="ORF">U473_01610</name>
</gene>
<dbReference type="InterPro" id="IPR046462">
    <property type="entry name" value="TerL_nuclease"/>
</dbReference>
<dbReference type="OrthoDB" id="9760250at2"/>
<feature type="domain" description="Terminase large subunit-like ATPase" evidence="1">
    <location>
        <begin position="34"/>
        <end position="208"/>
    </location>
</feature>
<dbReference type="EMBL" id="LSKU01000001">
    <property type="protein sequence ID" value="KXG42869.1"/>
    <property type="molecule type" value="Genomic_DNA"/>
</dbReference>
<evidence type="ECO:0000259" key="1">
    <source>
        <dbReference type="Pfam" id="PF03354"/>
    </source>
</evidence>
<dbReference type="GO" id="GO:0004519">
    <property type="term" value="F:endonuclease activity"/>
    <property type="evidence" value="ECO:0007669"/>
    <property type="project" value="InterPro"/>
</dbReference>
<dbReference type="Gene3D" id="3.40.50.300">
    <property type="entry name" value="P-loop containing nucleotide triphosphate hydrolases"/>
    <property type="match status" value="1"/>
</dbReference>
<comment type="caution">
    <text evidence="3">The sequence shown here is derived from an EMBL/GenBank/DDBJ whole genome shotgun (WGS) entry which is preliminary data.</text>
</comment>
<dbReference type="InterPro" id="IPR046461">
    <property type="entry name" value="TerL_ATPase"/>
</dbReference>
<dbReference type="RefSeq" id="WP_068722726.1">
    <property type="nucleotide sequence ID" value="NZ_LSKU01000001.1"/>
</dbReference>
<dbReference type="PANTHER" id="PTHR41287:SF1">
    <property type="entry name" value="PROTEIN YMFN"/>
    <property type="match status" value="1"/>
</dbReference>
<keyword evidence="4" id="KW-1185">Reference proteome</keyword>
<dbReference type="AlphaFoldDB" id="A0A135L1W4"/>
<dbReference type="Pfam" id="PF20441">
    <property type="entry name" value="TerL_nuclease"/>
    <property type="match status" value="1"/>
</dbReference>
<feature type="domain" description="Terminase large subunit-like endonuclease" evidence="2">
    <location>
        <begin position="216"/>
        <end position="499"/>
    </location>
</feature>
<dbReference type="STRING" id="1413211.U473_01610"/>
<reference evidence="3 4" key="1">
    <citation type="submission" date="2016-02" db="EMBL/GenBank/DDBJ databases">
        <title>Draft Genome for Tepidibacillus decaturensis nov. sp. Strain Z9, an Anaerobic, Moderately Thermophilic and Heterotrophic Bacterium from Deep Subsurface of the Illinois Basin, USA.</title>
        <authorList>
            <person name="Dong Y."/>
            <person name="Chang J.Y."/>
            <person name="Sanford R."/>
            <person name="Fouke B.W."/>
        </authorList>
    </citation>
    <scope>NUCLEOTIDE SEQUENCE [LARGE SCALE GENOMIC DNA]</scope>
    <source>
        <strain evidence="3 4">Z9</strain>
    </source>
</reference>
<evidence type="ECO:0008006" key="5">
    <source>
        <dbReference type="Google" id="ProtNLM"/>
    </source>
</evidence>
<evidence type="ECO:0000313" key="3">
    <source>
        <dbReference type="EMBL" id="KXG42869.1"/>
    </source>
</evidence>
<proteinExistence type="predicted"/>